<dbReference type="EMBL" id="NBSK02000003">
    <property type="protein sequence ID" value="KAJ0217678.1"/>
    <property type="molecule type" value="Genomic_DNA"/>
</dbReference>
<gene>
    <name evidence="2" type="ORF">LSAT_V11C300151130</name>
</gene>
<evidence type="ECO:0000313" key="3">
    <source>
        <dbReference type="Proteomes" id="UP000235145"/>
    </source>
</evidence>
<dbReference type="AlphaFoldDB" id="A0A9R1W5A7"/>
<dbReference type="Gramene" id="rna-gnl|WGS:NBSK|LSAT_3X125061_mrna">
    <property type="protein sequence ID" value="cds-PLY77301.1"/>
    <property type="gene ID" value="gene-LSAT_3X125061"/>
</dbReference>
<comment type="caution">
    <text evidence="2">The sequence shown here is derived from an EMBL/GenBank/DDBJ whole genome shotgun (WGS) entry which is preliminary data.</text>
</comment>
<keyword evidence="3" id="KW-1185">Reference proteome</keyword>
<name>A0A9R1W5A7_LACSA</name>
<evidence type="ECO:0000256" key="1">
    <source>
        <dbReference type="SAM" id="Coils"/>
    </source>
</evidence>
<feature type="coiled-coil region" evidence="1">
    <location>
        <begin position="35"/>
        <end position="62"/>
    </location>
</feature>
<accession>A0A9R1W5A7</accession>
<organism evidence="2 3">
    <name type="scientific">Lactuca sativa</name>
    <name type="common">Garden lettuce</name>
    <dbReference type="NCBI Taxonomy" id="4236"/>
    <lineage>
        <taxon>Eukaryota</taxon>
        <taxon>Viridiplantae</taxon>
        <taxon>Streptophyta</taxon>
        <taxon>Embryophyta</taxon>
        <taxon>Tracheophyta</taxon>
        <taxon>Spermatophyta</taxon>
        <taxon>Magnoliopsida</taxon>
        <taxon>eudicotyledons</taxon>
        <taxon>Gunneridae</taxon>
        <taxon>Pentapetalae</taxon>
        <taxon>asterids</taxon>
        <taxon>campanulids</taxon>
        <taxon>Asterales</taxon>
        <taxon>Asteraceae</taxon>
        <taxon>Cichorioideae</taxon>
        <taxon>Cichorieae</taxon>
        <taxon>Lactucinae</taxon>
        <taxon>Lactuca</taxon>
    </lineage>
</organism>
<keyword evidence="1" id="KW-0175">Coiled coil</keyword>
<dbReference type="Proteomes" id="UP000235145">
    <property type="component" value="Unassembled WGS sequence"/>
</dbReference>
<reference evidence="2 3" key="1">
    <citation type="journal article" date="2017" name="Nat. Commun.">
        <title>Genome assembly with in vitro proximity ligation data and whole-genome triplication in lettuce.</title>
        <authorList>
            <person name="Reyes-Chin-Wo S."/>
            <person name="Wang Z."/>
            <person name="Yang X."/>
            <person name="Kozik A."/>
            <person name="Arikit S."/>
            <person name="Song C."/>
            <person name="Xia L."/>
            <person name="Froenicke L."/>
            <person name="Lavelle D.O."/>
            <person name="Truco M.J."/>
            <person name="Xia R."/>
            <person name="Zhu S."/>
            <person name="Xu C."/>
            <person name="Xu H."/>
            <person name="Xu X."/>
            <person name="Cox K."/>
            <person name="Korf I."/>
            <person name="Meyers B.C."/>
            <person name="Michelmore R.W."/>
        </authorList>
    </citation>
    <scope>NUCLEOTIDE SEQUENCE [LARGE SCALE GENOMIC DNA]</scope>
    <source>
        <strain evidence="3">cv. Salinas</strain>
        <tissue evidence="2">Seedlings</tissue>
    </source>
</reference>
<proteinExistence type="predicted"/>
<protein>
    <submittedName>
        <fullName evidence="2">Uncharacterized protein</fullName>
    </submittedName>
</protein>
<evidence type="ECO:0000313" key="2">
    <source>
        <dbReference type="EMBL" id="KAJ0217678.1"/>
    </source>
</evidence>
<sequence>MDDNMKDDMVIDLDLNQEPLVDPPPPPPFGYGPLLNELETTHDRIEDRIRKLEAVTARARQRQRWRQARNNQELSYMTVIELDVGAGNQNQDDNNVRDVD</sequence>